<dbReference type="GO" id="GO:0005737">
    <property type="term" value="C:cytoplasm"/>
    <property type="evidence" value="ECO:0007669"/>
    <property type="project" value="UniProtKB-SubCell"/>
</dbReference>
<keyword evidence="4 7" id="KW-0369">Histidine metabolism</keyword>
<keyword evidence="7" id="KW-0963">Cytoplasm</keyword>
<feature type="domain" description="Amidohydrolase-related" evidence="8">
    <location>
        <begin position="92"/>
        <end position="436"/>
    </location>
</feature>
<dbReference type="InterPro" id="IPR011059">
    <property type="entry name" value="Metal-dep_hydrolase_composite"/>
</dbReference>
<evidence type="ECO:0000256" key="4">
    <source>
        <dbReference type="ARBA" id="ARBA00022808"/>
    </source>
</evidence>
<dbReference type="InterPro" id="IPR006680">
    <property type="entry name" value="Amidohydro-rel"/>
</dbReference>
<evidence type="ECO:0000256" key="7">
    <source>
        <dbReference type="HAMAP-Rule" id="MF_00372"/>
    </source>
</evidence>
<feature type="binding site" evidence="7">
    <location>
        <position position="351"/>
    </location>
    <ligand>
        <name>N-formimidoyl-L-glutamate</name>
        <dbReference type="ChEBI" id="CHEBI:58928"/>
    </ligand>
</feature>
<dbReference type="GO" id="GO:0019556">
    <property type="term" value="P:L-histidine catabolic process to glutamate and formamide"/>
    <property type="evidence" value="ECO:0007669"/>
    <property type="project" value="UniProtKB-UniRule"/>
</dbReference>
<feature type="binding site" evidence="7">
    <location>
        <position position="353"/>
    </location>
    <ligand>
        <name>N-formimidoyl-L-glutamate</name>
        <dbReference type="ChEBI" id="CHEBI:58928"/>
    </ligand>
</feature>
<dbReference type="GO" id="GO:0005506">
    <property type="term" value="F:iron ion binding"/>
    <property type="evidence" value="ECO:0007669"/>
    <property type="project" value="UniProtKB-UniRule"/>
</dbReference>
<dbReference type="InterPro" id="IPR032466">
    <property type="entry name" value="Metal_Hydrolase"/>
</dbReference>
<proteinExistence type="inferred from homology"/>
<feature type="binding site" evidence="7">
    <location>
        <position position="274"/>
    </location>
    <ligand>
        <name>Fe(3+)</name>
        <dbReference type="ChEBI" id="CHEBI:29034"/>
    </ligand>
</feature>
<protein>
    <recommendedName>
        <fullName evidence="1 7">Imidazolonepropionase</fullName>
        <ecNumber evidence="1 7">3.5.2.7</ecNumber>
    </recommendedName>
    <alternativeName>
        <fullName evidence="7">Imidazolone-5-propionate hydrolase</fullName>
    </alternativeName>
</protein>
<dbReference type="EC" id="3.5.2.7" evidence="1 7"/>
<dbReference type="HAMAP" id="MF_00372">
    <property type="entry name" value="HutI"/>
    <property type="match status" value="1"/>
</dbReference>
<feature type="binding site" evidence="7">
    <location>
        <position position="354"/>
    </location>
    <ligand>
        <name>4-imidazolone-5-propanoate</name>
        <dbReference type="ChEBI" id="CHEBI:77893"/>
    </ligand>
</feature>
<dbReference type="Gene3D" id="3.20.20.140">
    <property type="entry name" value="Metal-dependent hydrolases"/>
    <property type="match status" value="1"/>
</dbReference>
<feature type="binding site" evidence="7">
    <location>
        <position position="172"/>
    </location>
    <ligand>
        <name>4-imidazolone-5-propanoate</name>
        <dbReference type="ChEBI" id="CHEBI:77893"/>
    </ligand>
</feature>
<dbReference type="FunFam" id="3.20.20.140:FF:000007">
    <property type="entry name" value="Imidazolonepropionase"/>
    <property type="match status" value="1"/>
</dbReference>
<feature type="binding site" evidence="7">
    <location>
        <position position="349"/>
    </location>
    <ligand>
        <name>Zn(2+)</name>
        <dbReference type="ChEBI" id="CHEBI:29105"/>
    </ligand>
</feature>
<keyword evidence="2 7" id="KW-0479">Metal-binding</keyword>
<feature type="binding site" evidence="7">
    <location>
        <position position="274"/>
    </location>
    <ligand>
        <name>Zn(2+)</name>
        <dbReference type="ChEBI" id="CHEBI:29105"/>
    </ligand>
</feature>
<evidence type="ECO:0000259" key="8">
    <source>
        <dbReference type="Pfam" id="PF01979"/>
    </source>
</evidence>
<evidence type="ECO:0000313" key="9">
    <source>
        <dbReference type="EMBL" id="OAV24556.1"/>
    </source>
</evidence>
<feature type="binding site" evidence="7">
    <location>
        <position position="100"/>
    </location>
    <ligand>
        <name>Zn(2+)</name>
        <dbReference type="ChEBI" id="CHEBI:29105"/>
    </ligand>
</feature>
<keyword evidence="3 7" id="KW-0378">Hydrolase</keyword>
<dbReference type="Pfam" id="PF01979">
    <property type="entry name" value="Amidohydro_1"/>
    <property type="match status" value="1"/>
</dbReference>
<evidence type="ECO:0000256" key="2">
    <source>
        <dbReference type="ARBA" id="ARBA00022723"/>
    </source>
</evidence>
<comment type="function">
    <text evidence="7">Catalyzes the hydrolytic cleavage of the carbon-nitrogen bond in imidazolone-5-propanoate to yield N-formimidoyl-L-glutamate. It is the third step in the universal histidine degradation pathway.</text>
</comment>
<dbReference type="InterPro" id="IPR005920">
    <property type="entry name" value="HutI"/>
</dbReference>
<comment type="similarity">
    <text evidence="7">Belongs to the metallo-dependent hydrolases superfamily. HutI family.</text>
</comment>
<accession>A0AB36DM32</accession>
<dbReference type="CDD" id="cd01296">
    <property type="entry name" value="Imidazolone-5PH"/>
    <property type="match status" value="1"/>
</dbReference>
<comment type="catalytic activity">
    <reaction evidence="7">
        <text>4-imidazolone-5-propanoate + H2O = N-formimidoyl-L-glutamate</text>
        <dbReference type="Rhea" id="RHEA:23660"/>
        <dbReference type="ChEBI" id="CHEBI:15377"/>
        <dbReference type="ChEBI" id="CHEBI:58928"/>
        <dbReference type="ChEBI" id="CHEBI:77893"/>
        <dbReference type="EC" id="3.5.2.7"/>
    </reaction>
</comment>
<feature type="binding site" evidence="7">
    <location>
        <position position="172"/>
    </location>
    <ligand>
        <name>N-formimidoyl-L-glutamate</name>
        <dbReference type="ChEBI" id="CHEBI:58928"/>
    </ligand>
</feature>
<dbReference type="SUPFAM" id="SSF51556">
    <property type="entry name" value="Metallo-dependent hydrolases"/>
    <property type="match status" value="1"/>
</dbReference>
<dbReference type="Proteomes" id="UP000078295">
    <property type="component" value="Unassembled WGS sequence"/>
</dbReference>
<comment type="cofactor">
    <cofactor evidence="7">
        <name>Zn(2+)</name>
        <dbReference type="ChEBI" id="CHEBI:29105"/>
    </cofactor>
    <cofactor evidence="7">
        <name>Fe(3+)</name>
        <dbReference type="ChEBI" id="CHEBI:29034"/>
    </cofactor>
    <text evidence="7">Binds 1 zinc or iron ion per subunit.</text>
</comment>
<name>A0AB36DM32_MORCA</name>
<dbReference type="GO" id="GO:0008270">
    <property type="term" value="F:zinc ion binding"/>
    <property type="evidence" value="ECO:0007669"/>
    <property type="project" value="UniProtKB-UniRule"/>
</dbReference>
<dbReference type="SUPFAM" id="SSF51338">
    <property type="entry name" value="Composite domain of metallo-dependent hydrolases"/>
    <property type="match status" value="1"/>
</dbReference>
<reference evidence="9 10" key="1">
    <citation type="journal article" date="2016" name="Genome Biol. Evol.">
        <title>Comparative Genomic Analyses of the Moraxella catarrhalis Serosensitive and Seroresistant Lineages Demonstrate Their Independent Evolution.</title>
        <authorList>
            <person name="Earl J.P."/>
            <person name="de Vries S.P."/>
            <person name="Ahmed A."/>
            <person name="Powell E."/>
            <person name="Schultz M.P."/>
            <person name="Hermans P.W."/>
            <person name="Hill D.J."/>
            <person name="Zhou Z."/>
            <person name="Constantinidou C.I."/>
            <person name="Hu F.Z."/>
            <person name="Bootsma H.J."/>
            <person name="Ehrlich G.D."/>
        </authorList>
    </citation>
    <scope>NUCLEOTIDE SEQUENCE [LARGE SCALE GENOMIC DNA]</scope>
    <source>
        <strain evidence="9 10">F23</strain>
    </source>
</reference>
<organism evidence="9 10">
    <name type="scientific">Moraxella catarrhalis</name>
    <name type="common">Branhamella catarrhalis</name>
    <dbReference type="NCBI Taxonomy" id="480"/>
    <lineage>
        <taxon>Bacteria</taxon>
        <taxon>Pseudomonadati</taxon>
        <taxon>Pseudomonadota</taxon>
        <taxon>Gammaproteobacteria</taxon>
        <taxon>Moraxellales</taxon>
        <taxon>Moraxellaceae</taxon>
        <taxon>Moraxella</taxon>
    </lineage>
</organism>
<sequence>MYDKTMKNTMMKTHFDLLITHANIATMNSDFGFHLDNQSNQSNQTTKTATPYGQLTNHAIGINDGKIAWIGHHDDASSFTADRLIDAQGKWLTPALIDCHTHLVYAGNRSDEFEARLTGVSYEQIAKNGGGIISTVNATRQASFDELYAQSEKRLKALLAEGVATLEIKSGYGLDLQNERKMLQVARKLGQDYGITVKTTYLAAHATPPEYKDDDGNAQNDAYIDKVCEWLPILHQEGLVDAVDAFCENIAFNKQQVNKVFEIAQSLGLPVKLHAEQLSDMGGGALVASFDGLSADHIEYLSDDSIQRMAQSGTVGVLLPTAFYVLKETQLPPIDKMRQQGVAMAISTDCNPGTSPSASILLAMNMACTLFKLTPEEALAGTTLNAAKALGLQDSKGKIAIGYDADIALWDIERPADLSYLIGQNTLQAFLVGGQIYAINAQ</sequence>
<keyword evidence="6 7" id="KW-0408">Iron</keyword>
<evidence type="ECO:0000256" key="1">
    <source>
        <dbReference type="ARBA" id="ARBA00012864"/>
    </source>
</evidence>
<comment type="pathway">
    <text evidence="7">Amino-acid degradation; L-histidine degradation into L-glutamate; N-formimidoyl-L-glutamate from L-histidine: step 3/3.</text>
</comment>
<dbReference type="PANTHER" id="PTHR42752">
    <property type="entry name" value="IMIDAZOLONEPROPIONASE"/>
    <property type="match status" value="1"/>
</dbReference>
<feature type="binding site" evidence="7">
    <location>
        <position position="277"/>
    </location>
    <ligand>
        <name>4-imidazolone-5-propanoate</name>
        <dbReference type="ChEBI" id="CHEBI:77893"/>
    </ligand>
</feature>
<feature type="binding site" evidence="7">
    <location>
        <position position="102"/>
    </location>
    <ligand>
        <name>Fe(3+)</name>
        <dbReference type="ChEBI" id="CHEBI:29034"/>
    </ligand>
</feature>
<feature type="binding site" evidence="7">
    <location>
        <position position="102"/>
    </location>
    <ligand>
        <name>Zn(2+)</name>
        <dbReference type="ChEBI" id="CHEBI:29105"/>
    </ligand>
</feature>
<dbReference type="AlphaFoldDB" id="A0AB36DM32"/>
<feature type="binding site" evidence="7">
    <location>
        <position position="109"/>
    </location>
    <ligand>
        <name>4-imidazolone-5-propanoate</name>
        <dbReference type="ChEBI" id="CHEBI:77893"/>
    </ligand>
</feature>
<keyword evidence="5 7" id="KW-0862">Zinc</keyword>
<feature type="binding site" evidence="7">
    <location>
        <position position="349"/>
    </location>
    <ligand>
        <name>Fe(3+)</name>
        <dbReference type="ChEBI" id="CHEBI:29034"/>
    </ligand>
</feature>
<dbReference type="Gene3D" id="2.30.40.10">
    <property type="entry name" value="Urease, subunit C, domain 1"/>
    <property type="match status" value="1"/>
</dbReference>
<feature type="binding site" evidence="7">
    <location>
        <position position="205"/>
    </location>
    <ligand>
        <name>4-imidazolone-5-propanoate</name>
        <dbReference type="ChEBI" id="CHEBI:77893"/>
    </ligand>
</feature>
<evidence type="ECO:0000256" key="5">
    <source>
        <dbReference type="ARBA" id="ARBA00022833"/>
    </source>
</evidence>
<dbReference type="PANTHER" id="PTHR42752:SF1">
    <property type="entry name" value="IMIDAZOLONEPROPIONASE-RELATED"/>
    <property type="match status" value="1"/>
</dbReference>
<feature type="binding site" evidence="7">
    <location>
        <position position="100"/>
    </location>
    <ligand>
        <name>Fe(3+)</name>
        <dbReference type="ChEBI" id="CHEBI:29034"/>
    </ligand>
</feature>
<gene>
    <name evidence="7" type="primary">hutI</name>
    <name evidence="9" type="ORF">AO370_1502</name>
</gene>
<dbReference type="EMBL" id="LXHQ01000035">
    <property type="protein sequence ID" value="OAV24556.1"/>
    <property type="molecule type" value="Genomic_DNA"/>
</dbReference>
<comment type="caution">
    <text evidence="9">The sequence shown here is derived from an EMBL/GenBank/DDBJ whole genome shotgun (WGS) entry which is preliminary data.</text>
</comment>
<evidence type="ECO:0000313" key="10">
    <source>
        <dbReference type="Proteomes" id="UP000078295"/>
    </source>
</evidence>
<evidence type="ECO:0000256" key="3">
    <source>
        <dbReference type="ARBA" id="ARBA00022801"/>
    </source>
</evidence>
<comment type="subcellular location">
    <subcellularLocation>
        <location evidence="7">Cytoplasm</location>
    </subcellularLocation>
</comment>
<dbReference type="NCBIfam" id="TIGR01224">
    <property type="entry name" value="hutI"/>
    <property type="match status" value="1"/>
</dbReference>
<dbReference type="GO" id="GO:0050480">
    <property type="term" value="F:imidazolonepropionase activity"/>
    <property type="evidence" value="ECO:0007669"/>
    <property type="project" value="UniProtKB-UniRule"/>
</dbReference>
<evidence type="ECO:0000256" key="6">
    <source>
        <dbReference type="ARBA" id="ARBA00023004"/>
    </source>
</evidence>